<sequence length="644" mass="71429">MLGADQVKNLVEGIINQSDVGATHKLDRVCQVLKKQKLMYEAVVTPQQMFIHPQNRGGSMVGCHDVHLKGQRLLHTGVSVPLLEAHSFCIEMASGDSRALSRACEGLLASPTAEERFLSLGASHSCAFVKCLSQGCVSPSGDKLSSEVDETIHRLSQHGWKWQVFTAQCEKLLPNFPNFVSIALNSSNSNSIGGTEVEAASQIVQMYNSGLELEEAIFFAKAGEPRCKEYVEQVGLFASKFGGGKQFPLVSFLHAFSQKFGHSLLVGEEVWMQVLHTDFKDSQTVYPFCRVAILACCLTSSKHADGVQKLITKSDAERLKSVTLKAQTKSVETLLSKGWEALGERSLPKDDQHVAFGRFAVRLLLHFLKKTDREKAFESVTQIQGFGEDCVKLSKPSGSSDEKASEPLEEHEGLLFELVGIDDAYATFVHLPLFGDKVTKQVGIDDLKAWRPTKKEQPKKCTPEMVALHSPENSSFSWKSRRAKVQHLLLQGYQDSLQGQKSLHESLRFVSPPSGLWASKKIPKGKLKLWPCGSVSKVKDSTTHNNGWVVELEGVSYSITPFKAFTEFVTLTKDKHAHLLVPFFWVKRNKEEGSGNMEVNMMSYNGLKVPTLVNTDQIDTSVQLFLEDKVDEVKPSASKKRKTK</sequence>
<name>A0ABP0ILY2_9DINO</name>
<gene>
    <name evidence="1" type="ORF">SCF082_LOCUS7817</name>
    <name evidence="2" type="ORF">SCF082_LOCUS9566</name>
</gene>
<dbReference type="EMBL" id="CAXAMM010005557">
    <property type="protein sequence ID" value="CAK9007685.1"/>
    <property type="molecule type" value="Genomic_DNA"/>
</dbReference>
<accession>A0ABP0ILY2</accession>
<keyword evidence="3" id="KW-1185">Reference proteome</keyword>
<dbReference type="Proteomes" id="UP001642464">
    <property type="component" value="Unassembled WGS sequence"/>
</dbReference>
<evidence type="ECO:0000313" key="1">
    <source>
        <dbReference type="EMBL" id="CAK9003603.1"/>
    </source>
</evidence>
<reference evidence="1 3" key="1">
    <citation type="submission" date="2024-02" db="EMBL/GenBank/DDBJ databases">
        <authorList>
            <person name="Chen Y."/>
            <person name="Shah S."/>
            <person name="Dougan E. K."/>
            <person name="Thang M."/>
            <person name="Chan C."/>
        </authorList>
    </citation>
    <scope>NUCLEOTIDE SEQUENCE [LARGE SCALE GENOMIC DNA]</scope>
</reference>
<protein>
    <submittedName>
        <fullName evidence="1">Uncharacterized protein</fullName>
    </submittedName>
</protein>
<comment type="caution">
    <text evidence="1">The sequence shown here is derived from an EMBL/GenBank/DDBJ whole genome shotgun (WGS) entry which is preliminary data.</text>
</comment>
<proteinExistence type="predicted"/>
<evidence type="ECO:0000313" key="2">
    <source>
        <dbReference type="EMBL" id="CAK9007685.1"/>
    </source>
</evidence>
<dbReference type="EMBL" id="CAXAMM010004446">
    <property type="protein sequence ID" value="CAK9003603.1"/>
    <property type="molecule type" value="Genomic_DNA"/>
</dbReference>
<organism evidence="1 3">
    <name type="scientific">Durusdinium trenchii</name>
    <dbReference type="NCBI Taxonomy" id="1381693"/>
    <lineage>
        <taxon>Eukaryota</taxon>
        <taxon>Sar</taxon>
        <taxon>Alveolata</taxon>
        <taxon>Dinophyceae</taxon>
        <taxon>Suessiales</taxon>
        <taxon>Symbiodiniaceae</taxon>
        <taxon>Durusdinium</taxon>
    </lineage>
</organism>
<evidence type="ECO:0000313" key="3">
    <source>
        <dbReference type="Proteomes" id="UP001642464"/>
    </source>
</evidence>